<organism evidence="4 5">
    <name type="scientific">Kozakia baliensis</name>
    <dbReference type="NCBI Taxonomy" id="153496"/>
    <lineage>
        <taxon>Bacteria</taxon>
        <taxon>Pseudomonadati</taxon>
        <taxon>Pseudomonadota</taxon>
        <taxon>Alphaproteobacteria</taxon>
        <taxon>Acetobacterales</taxon>
        <taxon>Acetobacteraceae</taxon>
        <taxon>Kozakia</taxon>
    </lineage>
</organism>
<dbReference type="Pfam" id="PF02195">
    <property type="entry name" value="ParB_N"/>
    <property type="match status" value="1"/>
</dbReference>
<dbReference type="Proteomes" id="UP000179145">
    <property type="component" value="Chromosome"/>
</dbReference>
<dbReference type="STRING" id="153496.A0U89_07110"/>
<feature type="compositionally biased region" description="Acidic residues" evidence="2">
    <location>
        <begin position="538"/>
        <end position="547"/>
    </location>
</feature>
<dbReference type="InterPro" id="IPR003115">
    <property type="entry name" value="ParB_N"/>
</dbReference>
<feature type="region of interest" description="Disordered" evidence="2">
    <location>
        <begin position="526"/>
        <end position="547"/>
    </location>
</feature>
<proteinExistence type="inferred from homology"/>
<reference evidence="4 5" key="1">
    <citation type="journal article" date="2016" name="Microb. Cell Fact.">
        <title>Dissection of exopolysaccharide biosynthesis in Kozakia baliensis.</title>
        <authorList>
            <person name="Brandt J.U."/>
            <person name="Jakob F."/>
            <person name="Behr J."/>
            <person name="Geissler A.J."/>
            <person name="Vogel R.F."/>
        </authorList>
    </citation>
    <scope>NUCLEOTIDE SEQUENCE [LARGE SCALE GENOMIC DNA]</scope>
    <source>
        <strain evidence="4 5">DSM 14400</strain>
    </source>
</reference>
<dbReference type="KEGG" id="kba:A0U89_07110"/>
<accession>A0A1D8UTK4</accession>
<dbReference type="Gene3D" id="1.10.10.2830">
    <property type="match status" value="1"/>
</dbReference>
<dbReference type="PANTHER" id="PTHR33375">
    <property type="entry name" value="CHROMOSOME-PARTITIONING PROTEIN PARB-RELATED"/>
    <property type="match status" value="1"/>
</dbReference>
<evidence type="ECO:0000313" key="4">
    <source>
        <dbReference type="EMBL" id="AOX16946.1"/>
    </source>
</evidence>
<dbReference type="NCBIfam" id="TIGR00180">
    <property type="entry name" value="parB_part"/>
    <property type="match status" value="1"/>
</dbReference>
<dbReference type="RefSeq" id="WP_070402646.1">
    <property type="nucleotide sequence ID" value="NZ_BJVW01000003.1"/>
</dbReference>
<comment type="similarity">
    <text evidence="1">Belongs to the ParB family.</text>
</comment>
<gene>
    <name evidence="4" type="ORF">A0U89_07110</name>
</gene>
<name>A0A1D8UTK4_9PROT</name>
<dbReference type="InterPro" id="IPR004437">
    <property type="entry name" value="ParB/RepB/Spo0J"/>
</dbReference>
<feature type="domain" description="ParB-like N-terminal" evidence="3">
    <location>
        <begin position="1"/>
        <end position="91"/>
    </location>
</feature>
<dbReference type="EMBL" id="CP014674">
    <property type="protein sequence ID" value="AOX16946.1"/>
    <property type="molecule type" value="Genomic_DNA"/>
</dbReference>
<dbReference type="AlphaFoldDB" id="A0A1D8UTK4"/>
<evidence type="ECO:0000259" key="3">
    <source>
        <dbReference type="SMART" id="SM00470"/>
    </source>
</evidence>
<evidence type="ECO:0000256" key="2">
    <source>
        <dbReference type="SAM" id="MobiDB-lite"/>
    </source>
</evidence>
<dbReference type="PANTHER" id="PTHR33375:SF7">
    <property type="entry name" value="CHROMOSOME 2-PARTITIONING PROTEIN PARB-RELATED"/>
    <property type="match status" value="1"/>
</dbReference>
<dbReference type="GO" id="GO:0005694">
    <property type="term" value="C:chromosome"/>
    <property type="evidence" value="ECO:0007669"/>
    <property type="project" value="TreeGrafter"/>
</dbReference>
<dbReference type="InterPro" id="IPR036086">
    <property type="entry name" value="ParB/Sulfiredoxin_sf"/>
</dbReference>
<dbReference type="GO" id="GO:0007059">
    <property type="term" value="P:chromosome segregation"/>
    <property type="evidence" value="ECO:0007669"/>
    <property type="project" value="TreeGrafter"/>
</dbReference>
<protein>
    <recommendedName>
        <fullName evidence="3">ParB-like N-terminal domain-containing protein</fullName>
    </recommendedName>
</protein>
<dbReference type="GO" id="GO:0003677">
    <property type="term" value="F:DNA binding"/>
    <property type="evidence" value="ECO:0007669"/>
    <property type="project" value="InterPro"/>
</dbReference>
<evidence type="ECO:0000313" key="5">
    <source>
        <dbReference type="Proteomes" id="UP000179145"/>
    </source>
</evidence>
<dbReference type="SMART" id="SM00470">
    <property type="entry name" value="ParB"/>
    <property type="match status" value="1"/>
</dbReference>
<dbReference type="InterPro" id="IPR050336">
    <property type="entry name" value="Chromosome_partition/occlusion"/>
</dbReference>
<dbReference type="OrthoDB" id="9813122at2"/>
<dbReference type="SUPFAM" id="SSF110849">
    <property type="entry name" value="ParB/Sulfiredoxin"/>
    <property type="match status" value="1"/>
</dbReference>
<sequence>MLIAIDDIHENGNMRRTLPEKQADEALSRSIAAIGVLEPVLVRPNPEGGYLLIAGYRRVKVARSLGLKELPAEVKLFTDVEAEAAQAAENMVRAAVDPVDQWRHICRLIDDGYSKESAGAALGLSDRRVGQLSKLGRLAPAVLDCLIGKSLPPWKTLGEIAQAPHDRQIEALNRHRHDSGTNWNSIAAECIQQRIPRDYAIFDVEASGIEFEEDMFAEPGSPEQFTTTQLLDFMRAQRDEVEERIRNGKEPAILAEYNPISTLPKMPAGWTFADYGEARTLTKRSRQKRLYSIIPANEYRDGGKVISILIKSMSAGKEPDVDPDSDEADPYFQEDAVPEVADEPDVVDGEQITKAGHDMLASIRENALKDRLRFIYPDAYDSQIMAALIVQLVGHDQRCRDLVAALIAPDGNGLPLQIEEVAAIGAEALARTVEIWPKHNQIAHNRESMTTRAEWIGALVEADLSMPRLDTREILAHVGGEALKKIATDFLPPSTPKKSVPKKVGDLRQFLVGKAEAWRPVHFGAPGPNCAAWHPENEADEQDEEAA</sequence>
<dbReference type="SUPFAM" id="SSF109709">
    <property type="entry name" value="KorB DNA-binding domain-like"/>
    <property type="match status" value="1"/>
</dbReference>
<dbReference type="Gene3D" id="3.90.1530.30">
    <property type="match status" value="1"/>
</dbReference>
<keyword evidence="5" id="KW-1185">Reference proteome</keyword>
<evidence type="ECO:0000256" key="1">
    <source>
        <dbReference type="ARBA" id="ARBA00006295"/>
    </source>
</evidence>